<reference evidence="1" key="1">
    <citation type="journal article" date="2023" name="Plant J.">
        <title>Genome sequences and population genomics provide insights into the demographic history, inbreeding, and mutation load of two 'living fossil' tree species of Dipteronia.</title>
        <authorList>
            <person name="Feng Y."/>
            <person name="Comes H.P."/>
            <person name="Chen J."/>
            <person name="Zhu S."/>
            <person name="Lu R."/>
            <person name="Zhang X."/>
            <person name="Li P."/>
            <person name="Qiu J."/>
            <person name="Olsen K.M."/>
            <person name="Qiu Y."/>
        </authorList>
    </citation>
    <scope>NUCLEOTIDE SEQUENCE</scope>
    <source>
        <strain evidence="1">NBL</strain>
    </source>
</reference>
<evidence type="ECO:0000313" key="1">
    <source>
        <dbReference type="EMBL" id="KAK3188627.1"/>
    </source>
</evidence>
<sequence>MANMIRCLRRSHQQLLSKSIIFNTSPVTKFGSFTVCKNDEVGDVTLTREFGGNEDIKIEVYNYNGDLIGPTINISKKCDDGEKLEIDGLFNTPPSPSIKITGLWVLQNDNTDTSSYYIGRKFRRGINGQLGEFLKKYFMSNEIFKLIRSMESLESFMEKK</sequence>
<accession>A0AAD9ZQD1</accession>
<proteinExistence type="predicted"/>
<dbReference type="AlphaFoldDB" id="A0AAD9ZQD1"/>
<evidence type="ECO:0000313" key="2">
    <source>
        <dbReference type="Proteomes" id="UP001281410"/>
    </source>
</evidence>
<gene>
    <name evidence="1" type="ORF">Dsin_028188</name>
</gene>
<comment type="caution">
    <text evidence="1">The sequence shown here is derived from an EMBL/GenBank/DDBJ whole genome shotgun (WGS) entry which is preliminary data.</text>
</comment>
<organism evidence="1 2">
    <name type="scientific">Dipteronia sinensis</name>
    <dbReference type="NCBI Taxonomy" id="43782"/>
    <lineage>
        <taxon>Eukaryota</taxon>
        <taxon>Viridiplantae</taxon>
        <taxon>Streptophyta</taxon>
        <taxon>Embryophyta</taxon>
        <taxon>Tracheophyta</taxon>
        <taxon>Spermatophyta</taxon>
        <taxon>Magnoliopsida</taxon>
        <taxon>eudicotyledons</taxon>
        <taxon>Gunneridae</taxon>
        <taxon>Pentapetalae</taxon>
        <taxon>rosids</taxon>
        <taxon>malvids</taxon>
        <taxon>Sapindales</taxon>
        <taxon>Sapindaceae</taxon>
        <taxon>Hippocastanoideae</taxon>
        <taxon>Acereae</taxon>
        <taxon>Dipteronia</taxon>
    </lineage>
</organism>
<name>A0AAD9ZQD1_9ROSI</name>
<protein>
    <submittedName>
        <fullName evidence="1">Uncharacterized protein</fullName>
    </submittedName>
</protein>
<dbReference type="Gene3D" id="3.10.280.10">
    <property type="entry name" value="Mitochondrial glycoprotein"/>
    <property type="match status" value="1"/>
</dbReference>
<dbReference type="EMBL" id="JANJYJ010000009">
    <property type="protein sequence ID" value="KAK3188627.1"/>
    <property type="molecule type" value="Genomic_DNA"/>
</dbReference>
<dbReference type="SUPFAM" id="SSF54529">
    <property type="entry name" value="Mitochondrial glycoprotein MAM33-like"/>
    <property type="match status" value="1"/>
</dbReference>
<dbReference type="Proteomes" id="UP001281410">
    <property type="component" value="Unassembled WGS sequence"/>
</dbReference>
<keyword evidence="2" id="KW-1185">Reference proteome</keyword>
<dbReference type="InterPro" id="IPR036561">
    <property type="entry name" value="MAM33_sf"/>
</dbReference>